<organism evidence="8">
    <name type="scientific">Oryza glumipatula</name>
    <dbReference type="NCBI Taxonomy" id="40148"/>
    <lineage>
        <taxon>Eukaryota</taxon>
        <taxon>Viridiplantae</taxon>
        <taxon>Streptophyta</taxon>
        <taxon>Embryophyta</taxon>
        <taxon>Tracheophyta</taxon>
        <taxon>Spermatophyta</taxon>
        <taxon>Magnoliopsida</taxon>
        <taxon>Liliopsida</taxon>
        <taxon>Poales</taxon>
        <taxon>Poaceae</taxon>
        <taxon>BOP clade</taxon>
        <taxon>Oryzoideae</taxon>
        <taxon>Oryzeae</taxon>
        <taxon>Oryzinae</taxon>
        <taxon>Oryza</taxon>
    </lineage>
</organism>
<dbReference type="SUPFAM" id="SSF46689">
    <property type="entry name" value="Homeodomain-like"/>
    <property type="match status" value="1"/>
</dbReference>
<dbReference type="SMART" id="SM00717">
    <property type="entry name" value="SANT"/>
    <property type="match status" value="1"/>
</dbReference>
<evidence type="ECO:0000256" key="1">
    <source>
        <dbReference type="ARBA" id="ARBA00004123"/>
    </source>
</evidence>
<keyword evidence="2" id="KW-0805">Transcription regulation</keyword>
<dbReference type="AlphaFoldDB" id="A0A0D9Z4S3"/>
<dbReference type="InterPro" id="IPR017884">
    <property type="entry name" value="SANT_dom"/>
</dbReference>
<dbReference type="InterPro" id="IPR009057">
    <property type="entry name" value="Homeodomain-like_sf"/>
</dbReference>
<dbReference type="STRING" id="40148.A0A0D9Z4S3"/>
<sequence length="102" mass="10935">MDWSRAENARFEQALAMYDRDTPGRWERVASVVGGGKTADDVRRHFDLLVDDCGSIESGNYGYPGTGAGAGRGSGNGNGNGRDKNNDGNTNRRQSRANGPQT</sequence>
<evidence type="ECO:0000259" key="7">
    <source>
        <dbReference type="PROSITE" id="PS51293"/>
    </source>
</evidence>
<dbReference type="HOGENOM" id="CLU_137624_0_1_1"/>
<dbReference type="PANTHER" id="PTHR43952">
    <property type="entry name" value="MYB FAMILY TRANSCRIPTION FACTOR-RELATED"/>
    <property type="match status" value="1"/>
</dbReference>
<protein>
    <submittedName>
        <fullName evidence="8">Uncharacterized protein</fullName>
    </submittedName>
</protein>
<keyword evidence="4" id="KW-0539">Nucleus</keyword>
<dbReference type="PROSITE" id="PS50090">
    <property type="entry name" value="MYB_LIKE"/>
    <property type="match status" value="1"/>
</dbReference>
<keyword evidence="9" id="KW-1185">Reference proteome</keyword>
<proteinExistence type="predicted"/>
<dbReference type="GO" id="GO:0005634">
    <property type="term" value="C:nucleus"/>
    <property type="evidence" value="ECO:0007669"/>
    <property type="project" value="UniProtKB-SubCell"/>
</dbReference>
<feature type="domain" description="SANT" evidence="7">
    <location>
        <begin position="1"/>
        <end position="46"/>
    </location>
</feature>
<evidence type="ECO:0000313" key="8">
    <source>
        <dbReference type="EnsemblPlants" id="OGLUM03G10740.1"/>
    </source>
</evidence>
<evidence type="ECO:0000256" key="5">
    <source>
        <dbReference type="SAM" id="MobiDB-lite"/>
    </source>
</evidence>
<dbReference type="FunFam" id="1.10.10.60:FF:000154">
    <property type="entry name" value="Transcription factor SRM1"/>
    <property type="match status" value="1"/>
</dbReference>
<dbReference type="EnsemblPlants" id="OGLUM03G10740.1">
    <property type="protein sequence ID" value="OGLUM03G10740.1"/>
    <property type="gene ID" value="OGLUM03G10740"/>
</dbReference>
<dbReference type="GO" id="GO:0003700">
    <property type="term" value="F:DNA-binding transcription factor activity"/>
    <property type="evidence" value="ECO:0007669"/>
    <property type="project" value="InterPro"/>
</dbReference>
<evidence type="ECO:0000256" key="3">
    <source>
        <dbReference type="ARBA" id="ARBA00023163"/>
    </source>
</evidence>
<dbReference type="eggNOG" id="KOG0724">
    <property type="taxonomic scope" value="Eukaryota"/>
</dbReference>
<feature type="region of interest" description="Disordered" evidence="5">
    <location>
        <begin position="59"/>
        <end position="102"/>
    </location>
</feature>
<dbReference type="InterPro" id="IPR044636">
    <property type="entry name" value="RADIALIS-like"/>
</dbReference>
<dbReference type="Proteomes" id="UP000026961">
    <property type="component" value="Chromosome 3"/>
</dbReference>
<dbReference type="PANTHER" id="PTHR43952:SF17">
    <property type="entry name" value="PROTEIN RADIALIS-LIKE 3"/>
    <property type="match status" value="1"/>
</dbReference>
<dbReference type="Gramene" id="OGLUM03G10740.1">
    <property type="protein sequence ID" value="OGLUM03G10740.1"/>
    <property type="gene ID" value="OGLUM03G10740"/>
</dbReference>
<dbReference type="InterPro" id="IPR001005">
    <property type="entry name" value="SANT/Myb"/>
</dbReference>
<dbReference type="Pfam" id="PF23082">
    <property type="entry name" value="Myb_DNA-binding_2"/>
    <property type="match status" value="1"/>
</dbReference>
<keyword evidence="3" id="KW-0804">Transcription</keyword>
<reference evidence="8" key="2">
    <citation type="submission" date="2018-05" db="EMBL/GenBank/DDBJ databases">
        <title>OgluRS3 (Oryza glumaepatula Reference Sequence Version 3).</title>
        <authorList>
            <person name="Zhang J."/>
            <person name="Kudrna D."/>
            <person name="Lee S."/>
            <person name="Talag J."/>
            <person name="Welchert J."/>
            <person name="Wing R.A."/>
        </authorList>
    </citation>
    <scope>NUCLEOTIDE SEQUENCE [LARGE SCALE GENOMIC DNA]</scope>
</reference>
<feature type="compositionally biased region" description="Gly residues" evidence="5">
    <location>
        <begin position="62"/>
        <end position="80"/>
    </location>
</feature>
<comment type="subcellular location">
    <subcellularLocation>
        <location evidence="1">Nucleus</location>
    </subcellularLocation>
</comment>
<evidence type="ECO:0000313" key="9">
    <source>
        <dbReference type="Proteomes" id="UP000026961"/>
    </source>
</evidence>
<name>A0A0D9Z4S3_9ORYZ</name>
<dbReference type="Gene3D" id="1.10.10.60">
    <property type="entry name" value="Homeodomain-like"/>
    <property type="match status" value="1"/>
</dbReference>
<evidence type="ECO:0000259" key="6">
    <source>
        <dbReference type="PROSITE" id="PS50090"/>
    </source>
</evidence>
<feature type="domain" description="Myb-like" evidence="6">
    <location>
        <begin position="1"/>
        <end position="50"/>
    </location>
</feature>
<dbReference type="PROSITE" id="PS51293">
    <property type="entry name" value="SANT"/>
    <property type="match status" value="1"/>
</dbReference>
<reference evidence="8" key="1">
    <citation type="submission" date="2015-04" db="UniProtKB">
        <authorList>
            <consortium name="EnsemblPlants"/>
        </authorList>
    </citation>
    <scope>IDENTIFICATION</scope>
</reference>
<accession>A0A0D9Z4S3</accession>
<evidence type="ECO:0000256" key="4">
    <source>
        <dbReference type="ARBA" id="ARBA00023242"/>
    </source>
</evidence>
<evidence type="ECO:0000256" key="2">
    <source>
        <dbReference type="ARBA" id="ARBA00023015"/>
    </source>
</evidence>